<keyword evidence="3" id="KW-1185">Reference proteome</keyword>
<evidence type="ECO:0000256" key="1">
    <source>
        <dbReference type="SAM" id="MobiDB-lite"/>
    </source>
</evidence>
<dbReference type="Proteomes" id="UP001210925">
    <property type="component" value="Unassembled WGS sequence"/>
</dbReference>
<evidence type="ECO:0000313" key="2">
    <source>
        <dbReference type="EMBL" id="KAJ3261313.1"/>
    </source>
</evidence>
<gene>
    <name evidence="2" type="ORF">HK103_005921</name>
</gene>
<feature type="region of interest" description="Disordered" evidence="1">
    <location>
        <begin position="121"/>
        <end position="155"/>
    </location>
</feature>
<accession>A0AAD5Y6E7</accession>
<comment type="caution">
    <text evidence="2">The sequence shown here is derived from an EMBL/GenBank/DDBJ whole genome shotgun (WGS) entry which is preliminary data.</text>
</comment>
<proteinExistence type="predicted"/>
<feature type="compositionally biased region" description="Basic and acidic residues" evidence="1">
    <location>
        <begin position="146"/>
        <end position="155"/>
    </location>
</feature>
<feature type="compositionally biased region" description="Basic and acidic residues" evidence="1">
    <location>
        <begin position="78"/>
        <end position="91"/>
    </location>
</feature>
<organism evidence="2 3">
    <name type="scientific">Boothiomyces macroporosus</name>
    <dbReference type="NCBI Taxonomy" id="261099"/>
    <lineage>
        <taxon>Eukaryota</taxon>
        <taxon>Fungi</taxon>
        <taxon>Fungi incertae sedis</taxon>
        <taxon>Chytridiomycota</taxon>
        <taxon>Chytridiomycota incertae sedis</taxon>
        <taxon>Chytridiomycetes</taxon>
        <taxon>Rhizophydiales</taxon>
        <taxon>Terramycetaceae</taxon>
        <taxon>Boothiomyces</taxon>
    </lineage>
</organism>
<reference evidence="2" key="1">
    <citation type="submission" date="2020-05" db="EMBL/GenBank/DDBJ databases">
        <title>Phylogenomic resolution of chytrid fungi.</title>
        <authorList>
            <person name="Stajich J.E."/>
            <person name="Amses K."/>
            <person name="Simmons R."/>
            <person name="Seto K."/>
            <person name="Myers J."/>
            <person name="Bonds A."/>
            <person name="Quandt C.A."/>
            <person name="Barry K."/>
            <person name="Liu P."/>
            <person name="Grigoriev I."/>
            <person name="Longcore J.E."/>
            <person name="James T.Y."/>
        </authorList>
    </citation>
    <scope>NUCLEOTIDE SEQUENCE</scope>
    <source>
        <strain evidence="2">PLAUS21</strain>
    </source>
</reference>
<name>A0AAD5Y6E7_9FUNG</name>
<feature type="region of interest" description="Disordered" evidence="1">
    <location>
        <begin position="78"/>
        <end position="108"/>
    </location>
</feature>
<dbReference type="EMBL" id="JADGKB010000006">
    <property type="protein sequence ID" value="KAJ3261313.1"/>
    <property type="molecule type" value="Genomic_DNA"/>
</dbReference>
<evidence type="ECO:0000313" key="3">
    <source>
        <dbReference type="Proteomes" id="UP001210925"/>
    </source>
</evidence>
<sequence>MDYEIQKPNNFNDYLAEKREFKIRNKEQILNDLMERQIKNKRKHKVTGIIRRNDRLDEKKPRMDEDYYALPQDIYERGADMDKSKSKREVDFTPPIITGDVKNKPAVNTGEDAYQQRLAKTVNHKDTQSNSKSSFKDPSNQPQNQPKEKPKKFPLELRNIEKTEYLKEDLKELVPYCTNIIIDDNIYLIFSNESDRDRCRQEISGKIFGKKRIKIV</sequence>
<feature type="compositionally biased region" description="Polar residues" evidence="1">
    <location>
        <begin position="128"/>
        <end position="140"/>
    </location>
</feature>
<dbReference type="AlphaFoldDB" id="A0AAD5Y6E7"/>
<protein>
    <submittedName>
        <fullName evidence="2">Uncharacterized protein</fullName>
    </submittedName>
</protein>